<proteinExistence type="predicted"/>
<keyword evidence="2" id="KW-1185">Reference proteome</keyword>
<comment type="caution">
    <text evidence="1">The sequence shown here is derived from an EMBL/GenBank/DDBJ whole genome shotgun (WGS) entry which is preliminary data.</text>
</comment>
<dbReference type="AlphaFoldDB" id="A0ABD1DUK8"/>
<organism evidence="1 2">
    <name type="scientific">Culex pipiens pipiens</name>
    <name type="common">Northern house mosquito</name>
    <dbReference type="NCBI Taxonomy" id="38569"/>
    <lineage>
        <taxon>Eukaryota</taxon>
        <taxon>Metazoa</taxon>
        <taxon>Ecdysozoa</taxon>
        <taxon>Arthropoda</taxon>
        <taxon>Hexapoda</taxon>
        <taxon>Insecta</taxon>
        <taxon>Pterygota</taxon>
        <taxon>Neoptera</taxon>
        <taxon>Endopterygota</taxon>
        <taxon>Diptera</taxon>
        <taxon>Nematocera</taxon>
        <taxon>Culicoidea</taxon>
        <taxon>Culicidae</taxon>
        <taxon>Culicinae</taxon>
        <taxon>Culicini</taxon>
        <taxon>Culex</taxon>
        <taxon>Culex</taxon>
    </lineage>
</organism>
<accession>A0ABD1DUK8</accession>
<dbReference type="Proteomes" id="UP001562425">
    <property type="component" value="Unassembled WGS sequence"/>
</dbReference>
<evidence type="ECO:0000313" key="1">
    <source>
        <dbReference type="EMBL" id="KAL1403420.1"/>
    </source>
</evidence>
<reference evidence="1 2" key="1">
    <citation type="submission" date="2024-05" db="EMBL/GenBank/DDBJ databases">
        <title>Culex pipiens pipiens assembly and annotation.</title>
        <authorList>
            <person name="Alout H."/>
            <person name="Durand T."/>
        </authorList>
    </citation>
    <scope>NUCLEOTIDE SEQUENCE [LARGE SCALE GENOMIC DNA]</scope>
    <source>
        <strain evidence="1">HA-2024</strain>
        <tissue evidence="1">Whole body</tissue>
    </source>
</reference>
<protein>
    <submittedName>
        <fullName evidence="1">Uncharacterized protein</fullName>
    </submittedName>
</protein>
<name>A0ABD1DUK8_CULPP</name>
<dbReference type="EMBL" id="JBEHCU010001614">
    <property type="protein sequence ID" value="KAL1403420.1"/>
    <property type="molecule type" value="Genomic_DNA"/>
</dbReference>
<evidence type="ECO:0000313" key="2">
    <source>
        <dbReference type="Proteomes" id="UP001562425"/>
    </source>
</evidence>
<sequence>MDPTYIDPSKILYTLGSLSSELKLIESYIPGNTSLALPDPSQTYTCGAIFTENLDSFFKLLNKTAIAASSLINSVQILRAVGEFNSVLPYLTNLTEQVSGMLPNETIMMSGLSRRRMYPQQVRTNLDRADCHKLYLKRYNARRLG</sequence>
<gene>
    <name evidence="1" type="ORF">pipiens_019369</name>
</gene>